<evidence type="ECO:0000313" key="4">
    <source>
        <dbReference type="Proteomes" id="UP001345013"/>
    </source>
</evidence>
<reference evidence="3 4" key="1">
    <citation type="submission" date="2023-08" db="EMBL/GenBank/DDBJ databases">
        <title>Black Yeasts Isolated from many extreme environments.</title>
        <authorList>
            <person name="Coleine C."/>
            <person name="Stajich J.E."/>
            <person name="Selbmann L."/>
        </authorList>
    </citation>
    <scope>NUCLEOTIDE SEQUENCE [LARGE SCALE GENOMIC DNA]</scope>
    <source>
        <strain evidence="3 4">CCFEE 5885</strain>
    </source>
</reference>
<feature type="transmembrane region" description="Helical" evidence="2">
    <location>
        <begin position="53"/>
        <end position="71"/>
    </location>
</feature>
<keyword evidence="2" id="KW-0472">Membrane</keyword>
<name>A0ABR0K896_9EURO</name>
<sequence>MTPVRASRVSQTDAFRARTPSPAPSTVLSKAHQMVADVAPRVPPLRSFNKGHILLYVCLAFWLGWLILPLHELDDNGRFTHEVTTAGLHNYFGNFEGFSECNIRAAELYAVPPSDHLGFYDFGTFCHDRKHLLKALSEGGRVGFDASYTPRGCNYRWYEVEEMCFILERFDGLVFVGDETLQAIYSGLNILLRRDLALGALDSASMEWALQDECRCSNQFIKQDCRQHSLMNSEKASQDDHFGSPYLCNRVRHDFLSSDSAQPGIFTVEKFKQIVPRAPRSKYRPIPIIHSIGPSSISANDAATSLGRFVELADDSGRNTPMLWIGPTAAGHVELKGRKGNQEIWEFDRKMAATAQEKDVDVLGMWNMTVQATSWDGMRFAEKVAITQAMMVMNWLGRLESS</sequence>
<accession>A0ABR0K896</accession>
<feature type="region of interest" description="Disordered" evidence="1">
    <location>
        <begin position="1"/>
        <end position="25"/>
    </location>
</feature>
<evidence type="ECO:0000313" key="3">
    <source>
        <dbReference type="EMBL" id="KAK5091897.1"/>
    </source>
</evidence>
<comment type="caution">
    <text evidence="3">The sequence shown here is derived from an EMBL/GenBank/DDBJ whole genome shotgun (WGS) entry which is preliminary data.</text>
</comment>
<dbReference type="EMBL" id="JAVRRG010000067">
    <property type="protein sequence ID" value="KAK5091897.1"/>
    <property type="molecule type" value="Genomic_DNA"/>
</dbReference>
<keyword evidence="4" id="KW-1185">Reference proteome</keyword>
<proteinExistence type="predicted"/>
<dbReference type="Proteomes" id="UP001345013">
    <property type="component" value="Unassembled WGS sequence"/>
</dbReference>
<protein>
    <submittedName>
        <fullName evidence="3">Uncharacterized protein</fullName>
    </submittedName>
</protein>
<gene>
    <name evidence="3" type="ORF">LTR24_005674</name>
</gene>
<keyword evidence="2" id="KW-1133">Transmembrane helix</keyword>
<organism evidence="3 4">
    <name type="scientific">Lithohypha guttulata</name>
    <dbReference type="NCBI Taxonomy" id="1690604"/>
    <lineage>
        <taxon>Eukaryota</taxon>
        <taxon>Fungi</taxon>
        <taxon>Dikarya</taxon>
        <taxon>Ascomycota</taxon>
        <taxon>Pezizomycotina</taxon>
        <taxon>Eurotiomycetes</taxon>
        <taxon>Chaetothyriomycetidae</taxon>
        <taxon>Chaetothyriales</taxon>
        <taxon>Trichomeriaceae</taxon>
        <taxon>Lithohypha</taxon>
    </lineage>
</organism>
<keyword evidence="2" id="KW-0812">Transmembrane</keyword>
<evidence type="ECO:0000256" key="2">
    <source>
        <dbReference type="SAM" id="Phobius"/>
    </source>
</evidence>
<evidence type="ECO:0000256" key="1">
    <source>
        <dbReference type="SAM" id="MobiDB-lite"/>
    </source>
</evidence>